<reference evidence="3" key="2">
    <citation type="submission" date="2025-08" db="UniProtKB">
        <authorList>
            <consortium name="RefSeq"/>
        </authorList>
    </citation>
    <scope>IDENTIFICATION</scope>
    <source>
        <tissue evidence="3">Cell line</tissue>
    </source>
</reference>
<feature type="compositionally biased region" description="Low complexity" evidence="1">
    <location>
        <begin position="392"/>
        <end position="402"/>
    </location>
</feature>
<evidence type="ECO:0008006" key="4">
    <source>
        <dbReference type="Google" id="ProtNLM"/>
    </source>
</evidence>
<reference evidence="2" key="1">
    <citation type="submission" date="2025-05" db="UniProtKB">
        <authorList>
            <consortium name="RefSeq"/>
        </authorList>
    </citation>
    <scope>NUCLEOTIDE SEQUENCE [LARGE SCALE GENOMIC DNA]</scope>
</reference>
<accession>A0ABM4ZDI3</accession>
<feature type="compositionally biased region" description="Gly residues" evidence="1">
    <location>
        <begin position="146"/>
        <end position="158"/>
    </location>
</feature>
<feature type="compositionally biased region" description="Low complexity" evidence="1">
    <location>
        <begin position="296"/>
        <end position="308"/>
    </location>
</feature>
<feature type="compositionally biased region" description="Pro residues" evidence="1">
    <location>
        <begin position="247"/>
        <end position="258"/>
    </location>
</feature>
<feature type="region of interest" description="Disordered" evidence="1">
    <location>
        <begin position="235"/>
        <end position="410"/>
    </location>
</feature>
<proteinExistence type="predicted"/>
<protein>
    <recommendedName>
        <fullName evidence="4">Basic proline-rich protein-like</fullName>
    </recommendedName>
</protein>
<feature type="compositionally biased region" description="Low complexity" evidence="1">
    <location>
        <begin position="67"/>
        <end position="90"/>
    </location>
</feature>
<dbReference type="Proteomes" id="UP001652641">
    <property type="component" value="Chromosome 2"/>
</dbReference>
<evidence type="ECO:0000313" key="3">
    <source>
        <dbReference type="RefSeq" id="XP_072600583.1"/>
    </source>
</evidence>
<sequence>MEAPGGDAAPAGFCKGKSAAGAPLSAAAALGQRSGLRRPPRPAKPPPAPRFSAQGRRAPGPRPGTPAGPARGTRPRPCSEARPGGRSPASGRGGAGARGPGQERRAEARGVGTPREAALAPAPPPRRPGLRGGCRPPPRPARGSHRGPGLGRGAGGRSPGDASGAWRARARAPAAASGPRAAAAATALSRRRPRRPPPRARPLAPPRPEPPPGPRRRRRPPLRFVFPSLAVPCLCLPRRPDPALRAPAPPPPPAPAPRPPRRPAPDPGGVGSRRGARASGRGEGRSTGPGPGTNGAPSDAPPAASVSPGWPRARPAVRAPCGVTAPRGRPVRDPTPPPAAESSRRQRPPPRPAGPAAGTRSRHARLRGAAPRGGRLGPPAPRGPVCRGSGGPAAPVPSAATPQTRAPGGCKARGASAFLWCRGCVASVTPRLTPPAPSPERNRGQPLRRVPAFRPANRGAPARTSLTTRERGPKTQRLLQVPKLGRRAWRRLRTPCPLAQRLPGLQHTAGRSGAQEAACIAVTRFSKTAAVMQESVALTHWRSTRSKLRLLQALWSHLPCPRWVCGGDLPAATTGTAAWARRMNGPDRKVKKAVQKERKQADVGVEKRELEV</sequence>
<feature type="region of interest" description="Disordered" evidence="1">
    <location>
        <begin position="587"/>
        <end position="612"/>
    </location>
</feature>
<name>A0ABM4ZDI3_VULVU</name>
<feature type="compositionally biased region" description="Pro residues" evidence="1">
    <location>
        <begin position="199"/>
        <end position="213"/>
    </location>
</feature>
<feature type="compositionally biased region" description="Low complexity" evidence="1">
    <location>
        <begin position="159"/>
        <end position="188"/>
    </location>
</feature>
<dbReference type="GeneID" id="140596237"/>
<organism evidence="2 3">
    <name type="scientific">Vulpes vulpes</name>
    <name type="common">Red fox</name>
    <dbReference type="NCBI Taxonomy" id="9627"/>
    <lineage>
        <taxon>Eukaryota</taxon>
        <taxon>Metazoa</taxon>
        <taxon>Chordata</taxon>
        <taxon>Craniata</taxon>
        <taxon>Vertebrata</taxon>
        <taxon>Euteleostomi</taxon>
        <taxon>Mammalia</taxon>
        <taxon>Eutheria</taxon>
        <taxon>Laurasiatheria</taxon>
        <taxon>Carnivora</taxon>
        <taxon>Caniformia</taxon>
        <taxon>Canidae</taxon>
        <taxon>Vulpes</taxon>
    </lineage>
</organism>
<feature type="region of interest" description="Disordered" evidence="1">
    <location>
        <begin position="1"/>
        <end position="223"/>
    </location>
</feature>
<feature type="compositionally biased region" description="Low complexity" evidence="1">
    <location>
        <begin position="18"/>
        <end position="31"/>
    </location>
</feature>
<evidence type="ECO:0000256" key="1">
    <source>
        <dbReference type="SAM" id="MobiDB-lite"/>
    </source>
</evidence>
<dbReference type="RefSeq" id="XP_072600583.1">
    <property type="nucleotide sequence ID" value="XM_072744482.1"/>
</dbReference>
<evidence type="ECO:0000313" key="2">
    <source>
        <dbReference type="Proteomes" id="UP001652641"/>
    </source>
</evidence>
<feature type="region of interest" description="Disordered" evidence="1">
    <location>
        <begin position="430"/>
        <end position="472"/>
    </location>
</feature>
<gene>
    <name evidence="3" type="primary">LOC140596237</name>
</gene>
<keyword evidence="2" id="KW-1185">Reference proteome</keyword>
<feature type="compositionally biased region" description="Basic residues" evidence="1">
    <location>
        <begin position="189"/>
        <end position="198"/>
    </location>
</feature>